<name>A0A0D2LFM0_HYPSF</name>
<dbReference type="Proteomes" id="UP000054270">
    <property type="component" value="Unassembled WGS sequence"/>
</dbReference>
<proteinExistence type="predicted"/>
<evidence type="ECO:0000313" key="2">
    <source>
        <dbReference type="Proteomes" id="UP000054270"/>
    </source>
</evidence>
<keyword evidence="2" id="KW-1185">Reference proteome</keyword>
<dbReference type="AlphaFoldDB" id="A0A0D2LFM0"/>
<reference evidence="2" key="1">
    <citation type="submission" date="2014-04" db="EMBL/GenBank/DDBJ databases">
        <title>Evolutionary Origins and Diversification of the Mycorrhizal Mutualists.</title>
        <authorList>
            <consortium name="DOE Joint Genome Institute"/>
            <consortium name="Mycorrhizal Genomics Consortium"/>
            <person name="Kohler A."/>
            <person name="Kuo A."/>
            <person name="Nagy L.G."/>
            <person name="Floudas D."/>
            <person name="Copeland A."/>
            <person name="Barry K.W."/>
            <person name="Cichocki N."/>
            <person name="Veneault-Fourrey C."/>
            <person name="LaButti K."/>
            <person name="Lindquist E.A."/>
            <person name="Lipzen A."/>
            <person name="Lundell T."/>
            <person name="Morin E."/>
            <person name="Murat C."/>
            <person name="Riley R."/>
            <person name="Ohm R."/>
            <person name="Sun H."/>
            <person name="Tunlid A."/>
            <person name="Henrissat B."/>
            <person name="Grigoriev I.V."/>
            <person name="Hibbett D.S."/>
            <person name="Martin F."/>
        </authorList>
    </citation>
    <scope>NUCLEOTIDE SEQUENCE [LARGE SCALE GENOMIC DNA]</scope>
    <source>
        <strain evidence="2">FD-334 SS-4</strain>
    </source>
</reference>
<accession>A0A0D2LFM0</accession>
<sequence>MSDSWRSVPLRTAVSYAHRAAFAPPPRLAARQHASTEADPLPFALNAICGTHDIHVVRAPLSASELHPYLLIDRRSCRSHSRVSPRLFAMYPTWATLPRRTTHAEASISCIHPPVPFLIRYTALANVRPALYHSRPSFDALSVPSLFTPLPSFRYWAALTLTSQRRTHIPPP</sequence>
<organism evidence="1 2">
    <name type="scientific">Hypholoma sublateritium (strain FD-334 SS-4)</name>
    <dbReference type="NCBI Taxonomy" id="945553"/>
    <lineage>
        <taxon>Eukaryota</taxon>
        <taxon>Fungi</taxon>
        <taxon>Dikarya</taxon>
        <taxon>Basidiomycota</taxon>
        <taxon>Agaricomycotina</taxon>
        <taxon>Agaricomycetes</taxon>
        <taxon>Agaricomycetidae</taxon>
        <taxon>Agaricales</taxon>
        <taxon>Agaricineae</taxon>
        <taxon>Strophariaceae</taxon>
        <taxon>Hypholoma</taxon>
    </lineage>
</organism>
<dbReference type="EMBL" id="KN817527">
    <property type="protein sequence ID" value="KJA26442.1"/>
    <property type="molecule type" value="Genomic_DNA"/>
</dbReference>
<gene>
    <name evidence="1" type="ORF">HYPSUDRAFT_198751</name>
</gene>
<protein>
    <submittedName>
        <fullName evidence="1">Uncharacterized protein</fullName>
    </submittedName>
</protein>
<evidence type="ECO:0000313" key="1">
    <source>
        <dbReference type="EMBL" id="KJA26442.1"/>
    </source>
</evidence>